<sequence>MTQAKTTGWTNPASAVVRIENVGFQVSEATTINVTDGGSFYWNSSMPDGYYLDVDAGTITTSNGFTPVSLPGLFGAPITGFTNASPGVIAASYLALFDFAAGDTVMVSAVADDESGTSLNGTFTLASVSSTALTLVQNTSAPTYSVYVSGGYVSRVSDAQGNPIPTQNYAVQGIQLGTGVVGGNSDVMVANFKGDNSVT</sequence>
<dbReference type="EMBL" id="LR796795">
    <property type="protein sequence ID" value="CAB4166754.1"/>
    <property type="molecule type" value="Genomic_DNA"/>
</dbReference>
<gene>
    <name evidence="1" type="ORF">UFOVP844_50</name>
</gene>
<accession>A0A6J5PGE4</accession>
<name>A0A6J5PGE4_9CAUD</name>
<reference evidence="1" key="1">
    <citation type="submission" date="2020-04" db="EMBL/GenBank/DDBJ databases">
        <authorList>
            <person name="Chiriac C."/>
            <person name="Salcher M."/>
            <person name="Ghai R."/>
            <person name="Kavagutti S V."/>
        </authorList>
    </citation>
    <scope>NUCLEOTIDE SEQUENCE</scope>
</reference>
<organism evidence="1">
    <name type="scientific">uncultured Caudovirales phage</name>
    <dbReference type="NCBI Taxonomy" id="2100421"/>
    <lineage>
        <taxon>Viruses</taxon>
        <taxon>Duplodnaviria</taxon>
        <taxon>Heunggongvirae</taxon>
        <taxon>Uroviricota</taxon>
        <taxon>Caudoviricetes</taxon>
        <taxon>Peduoviridae</taxon>
        <taxon>Maltschvirus</taxon>
        <taxon>Maltschvirus maltsch</taxon>
    </lineage>
</organism>
<evidence type="ECO:0000313" key="1">
    <source>
        <dbReference type="EMBL" id="CAB4166754.1"/>
    </source>
</evidence>
<proteinExistence type="predicted"/>
<protein>
    <submittedName>
        <fullName evidence="1">Uncharacterized protein</fullName>
    </submittedName>
</protein>